<feature type="transmembrane region" description="Helical" evidence="11">
    <location>
        <begin position="12"/>
        <end position="30"/>
    </location>
</feature>
<evidence type="ECO:0000256" key="1">
    <source>
        <dbReference type="ARBA" id="ARBA00004606"/>
    </source>
</evidence>
<comment type="pathway">
    <text evidence="2">Protein modification; protein glycosylation.</text>
</comment>
<name>A0A2G5VH44_9PELO</name>
<gene>
    <name evidence="12" type="primary">Cnig_chr_I.g1723</name>
    <name evidence="12" type="ORF">B9Z55_001723</name>
</gene>
<organism evidence="12 13">
    <name type="scientific">Caenorhabditis nigoni</name>
    <dbReference type="NCBI Taxonomy" id="1611254"/>
    <lineage>
        <taxon>Eukaryota</taxon>
        <taxon>Metazoa</taxon>
        <taxon>Ecdysozoa</taxon>
        <taxon>Nematoda</taxon>
        <taxon>Chromadorea</taxon>
        <taxon>Rhabditida</taxon>
        <taxon>Rhabditina</taxon>
        <taxon>Rhabditomorpha</taxon>
        <taxon>Rhabditoidea</taxon>
        <taxon>Rhabditidae</taxon>
        <taxon>Peloderinae</taxon>
        <taxon>Caenorhabditis</taxon>
    </lineage>
</organism>
<sequence length="443" mass="50944">MVRLKGNLASLLTYCTLLIFLYLFVIKPLIPKIHITTRDSTSSNEPVPVTPSEVEGIPDMLDEMIIDCESVKKGNQPKTATVPINIRNVEDRLLYAKDRCESLKELYRFNNESLSLEEANYTLAYGMLVYKDLPQVLFMLSSVYHPQNEYCIAVGENSEPLFQNLLKELSTCFPNVHFMKRPPISWGSHEIINSAYECLQFLSHLKSDWKYFQYLSGFDAPLKTNLEMVRILKQLNGTANVEIAKYQWQRLRGKNETQSPLPLFKSSLSALIPRDAANELTSSLIPREQLEFLKNTGIADEGFWGTMLGNKDKFNVPGSINAQEWIDYRGNHTELKRTDTGWRYYISRDQIWGRSECRNYMKSGSCVFGIGDVPRLLTSKALVAHKFYLNSQPDAYFCLLKEIRHRTTHPDPNFNASEYSKLPQVELSRGLNFSQLTYPDWIV</sequence>
<evidence type="ECO:0000256" key="4">
    <source>
        <dbReference type="ARBA" id="ARBA00022679"/>
    </source>
</evidence>
<keyword evidence="6" id="KW-0735">Signal-anchor</keyword>
<keyword evidence="8 11" id="KW-0472">Membrane</keyword>
<comment type="caution">
    <text evidence="12">The sequence shown here is derived from an EMBL/GenBank/DDBJ whole genome shotgun (WGS) entry which is preliminary data.</text>
</comment>
<dbReference type="EMBL" id="PDUG01000001">
    <property type="protein sequence ID" value="PIC51062.1"/>
    <property type="molecule type" value="Genomic_DNA"/>
</dbReference>
<dbReference type="GO" id="GO:0016020">
    <property type="term" value="C:membrane"/>
    <property type="evidence" value="ECO:0007669"/>
    <property type="project" value="UniProtKB-SubCell"/>
</dbReference>
<dbReference type="PANTHER" id="PTHR19297">
    <property type="entry name" value="GLYCOSYLTRANSFERASE 14 FAMILY MEMBER"/>
    <property type="match status" value="1"/>
</dbReference>
<evidence type="ECO:0000256" key="7">
    <source>
        <dbReference type="ARBA" id="ARBA00022989"/>
    </source>
</evidence>
<evidence type="ECO:0000256" key="9">
    <source>
        <dbReference type="ARBA" id="ARBA00023180"/>
    </source>
</evidence>
<comment type="similarity">
    <text evidence="10">Belongs to the glycosyltransferase 14 family.</text>
</comment>
<dbReference type="Proteomes" id="UP000230233">
    <property type="component" value="Chromosome I"/>
</dbReference>
<keyword evidence="5 11" id="KW-0812">Transmembrane</keyword>
<dbReference type="GO" id="GO:0008375">
    <property type="term" value="F:acetylglucosaminyltransferase activity"/>
    <property type="evidence" value="ECO:0007669"/>
    <property type="project" value="TreeGrafter"/>
</dbReference>
<keyword evidence="7 11" id="KW-1133">Transmembrane helix</keyword>
<evidence type="ECO:0000313" key="13">
    <source>
        <dbReference type="Proteomes" id="UP000230233"/>
    </source>
</evidence>
<evidence type="ECO:0000256" key="8">
    <source>
        <dbReference type="ARBA" id="ARBA00023136"/>
    </source>
</evidence>
<evidence type="ECO:0000256" key="10">
    <source>
        <dbReference type="ARBA" id="ARBA00038150"/>
    </source>
</evidence>
<evidence type="ECO:0000313" key="12">
    <source>
        <dbReference type="EMBL" id="PIC51062.1"/>
    </source>
</evidence>
<dbReference type="PANTHER" id="PTHR19297:SF124">
    <property type="entry name" value="C-TYPE LECTIN DOMAIN-CONTAINING PROTEIN-RELATED"/>
    <property type="match status" value="1"/>
</dbReference>
<evidence type="ECO:0000256" key="11">
    <source>
        <dbReference type="SAM" id="Phobius"/>
    </source>
</evidence>
<evidence type="ECO:0000256" key="6">
    <source>
        <dbReference type="ARBA" id="ARBA00022968"/>
    </source>
</evidence>
<proteinExistence type="inferred from homology"/>
<dbReference type="AlphaFoldDB" id="A0A2G5VH44"/>
<comment type="subcellular location">
    <subcellularLocation>
        <location evidence="1">Membrane</location>
        <topology evidence="1">Single-pass type II membrane protein</topology>
    </subcellularLocation>
</comment>
<keyword evidence="13" id="KW-1185">Reference proteome</keyword>
<evidence type="ECO:0000256" key="2">
    <source>
        <dbReference type="ARBA" id="ARBA00004922"/>
    </source>
</evidence>
<dbReference type="OrthoDB" id="2019572at2759"/>
<accession>A0A2G5VH44</accession>
<keyword evidence="9" id="KW-0325">Glycoprotein</keyword>
<reference evidence="13" key="1">
    <citation type="submission" date="2017-10" db="EMBL/GenBank/DDBJ databases">
        <title>Rapid genome shrinkage in a self-fertile nematode reveals novel sperm competition proteins.</title>
        <authorList>
            <person name="Yin D."/>
            <person name="Schwarz E.M."/>
            <person name="Thomas C.G."/>
            <person name="Felde R.L."/>
            <person name="Korf I.F."/>
            <person name="Cutter A.D."/>
            <person name="Schartner C.M."/>
            <person name="Ralston E.J."/>
            <person name="Meyer B.J."/>
            <person name="Haag E.S."/>
        </authorList>
    </citation>
    <scope>NUCLEOTIDE SEQUENCE [LARGE SCALE GENOMIC DNA]</scope>
    <source>
        <strain evidence="13">JU1422</strain>
    </source>
</reference>
<evidence type="ECO:0000256" key="5">
    <source>
        <dbReference type="ARBA" id="ARBA00022692"/>
    </source>
</evidence>
<dbReference type="InterPro" id="IPR003406">
    <property type="entry name" value="Glyco_trans_14"/>
</dbReference>
<protein>
    <submittedName>
        <fullName evidence="12">Uncharacterized protein</fullName>
    </submittedName>
</protein>
<keyword evidence="4" id="KW-0808">Transferase</keyword>
<dbReference type="Pfam" id="PF02485">
    <property type="entry name" value="Branch"/>
    <property type="match status" value="1"/>
</dbReference>
<dbReference type="STRING" id="1611254.A0A2G5VH44"/>
<keyword evidence="3" id="KW-0328">Glycosyltransferase</keyword>
<evidence type="ECO:0000256" key="3">
    <source>
        <dbReference type="ARBA" id="ARBA00022676"/>
    </source>
</evidence>